<dbReference type="InterPro" id="IPR050204">
    <property type="entry name" value="AraC_XylS_family_regulators"/>
</dbReference>
<dbReference type="SUPFAM" id="SSF46689">
    <property type="entry name" value="Homeodomain-like"/>
    <property type="match status" value="2"/>
</dbReference>
<keyword evidence="3" id="KW-0804">Transcription</keyword>
<feature type="region of interest" description="Disordered" evidence="4">
    <location>
        <begin position="1"/>
        <end position="79"/>
    </location>
</feature>
<feature type="region of interest" description="Disordered" evidence="4">
    <location>
        <begin position="108"/>
        <end position="146"/>
    </location>
</feature>
<dbReference type="PANTHER" id="PTHR46796">
    <property type="entry name" value="HTH-TYPE TRANSCRIPTIONAL ACTIVATOR RHAS-RELATED"/>
    <property type="match status" value="1"/>
</dbReference>
<dbReference type="SMART" id="SM00342">
    <property type="entry name" value="HTH_ARAC"/>
    <property type="match status" value="1"/>
</dbReference>
<feature type="domain" description="HTH araC/xylS-type" evidence="5">
    <location>
        <begin position="383"/>
        <end position="480"/>
    </location>
</feature>
<feature type="compositionally biased region" description="Basic and acidic residues" evidence="4">
    <location>
        <begin position="55"/>
        <end position="66"/>
    </location>
</feature>
<evidence type="ECO:0000313" key="7">
    <source>
        <dbReference type="Proteomes" id="UP000235916"/>
    </source>
</evidence>
<evidence type="ECO:0000256" key="3">
    <source>
        <dbReference type="ARBA" id="ARBA00023163"/>
    </source>
</evidence>
<feature type="compositionally biased region" description="Low complexity" evidence="4">
    <location>
        <begin position="41"/>
        <end position="54"/>
    </location>
</feature>
<sequence length="480" mass="52360">MQWLGIRRQRAQRSMRGSPRSRRGRVLAVSVSRQAARRRATAWSASSRSRAGSRSKGDTRDIDAESRASPPQLPLAGAHRASAGYAGRVHRLRCFILDRTLCPPMQADPGSAHDSFGMNDASQPSAARGQASRKLATPPPPRPPVLRSVQFASREGIEHYFAELNARAPSAHREIASWGRDRAARLNLELVQAPSALQAGAAPQLFLTESRNSFVLNVRSQDSSAPAEHAPHLLVGLVLSGSVRLQMLNEGGCLARAGEGLVFNPAEVERAQFAADSHFVEIALPREPLLRLSSALWAVPGAEAPPARLQPKLAPGLAQKLHFMARQASGLLQQGDGAMPPLLIERWVEMMGLSLLHEQTALGPAAAAQHKRREEPLLPRSLSRALDYLDAHAQSEILLSDIAAAACVSVSSLLRHFNEHLGLTPMAYLRQLRLDRARAELRQGQAGRIAELAQRWGFQSAGKFSQAYLRRFGERPSESR</sequence>
<dbReference type="InterPro" id="IPR018060">
    <property type="entry name" value="HTH_AraC"/>
</dbReference>
<evidence type="ECO:0000313" key="6">
    <source>
        <dbReference type="EMBL" id="PND38041.1"/>
    </source>
</evidence>
<protein>
    <recommendedName>
        <fullName evidence="5">HTH araC/xylS-type domain-containing protein</fullName>
    </recommendedName>
</protein>
<accession>A0A2N8KX92</accession>
<name>A0A2N8KX92_9BURK</name>
<dbReference type="GO" id="GO:0043565">
    <property type="term" value="F:sequence-specific DNA binding"/>
    <property type="evidence" value="ECO:0007669"/>
    <property type="project" value="InterPro"/>
</dbReference>
<dbReference type="EMBL" id="POSP01000003">
    <property type="protein sequence ID" value="PND38041.1"/>
    <property type="molecule type" value="Genomic_DNA"/>
</dbReference>
<dbReference type="Proteomes" id="UP000235916">
    <property type="component" value="Unassembled WGS sequence"/>
</dbReference>
<evidence type="ECO:0000256" key="1">
    <source>
        <dbReference type="ARBA" id="ARBA00023015"/>
    </source>
</evidence>
<keyword evidence="2" id="KW-0238">DNA-binding</keyword>
<dbReference type="Pfam" id="PF12833">
    <property type="entry name" value="HTH_18"/>
    <property type="match status" value="1"/>
</dbReference>
<evidence type="ECO:0000256" key="2">
    <source>
        <dbReference type="ARBA" id="ARBA00023125"/>
    </source>
</evidence>
<dbReference type="AlphaFoldDB" id="A0A2N8KX92"/>
<proteinExistence type="predicted"/>
<evidence type="ECO:0000259" key="5">
    <source>
        <dbReference type="PROSITE" id="PS01124"/>
    </source>
</evidence>
<evidence type="ECO:0000256" key="4">
    <source>
        <dbReference type="SAM" id="MobiDB-lite"/>
    </source>
</evidence>
<dbReference type="Gene3D" id="1.10.10.60">
    <property type="entry name" value="Homeodomain-like"/>
    <property type="match status" value="1"/>
</dbReference>
<gene>
    <name evidence="6" type="ORF">C1O66_11255</name>
</gene>
<feature type="compositionally biased region" description="Basic residues" evidence="4">
    <location>
        <begin position="7"/>
        <end position="25"/>
    </location>
</feature>
<organism evidence="6 7">
    <name type="scientific">Kinneretia aquatilis</name>
    <dbReference type="NCBI Taxonomy" id="2070761"/>
    <lineage>
        <taxon>Bacteria</taxon>
        <taxon>Pseudomonadati</taxon>
        <taxon>Pseudomonadota</taxon>
        <taxon>Betaproteobacteria</taxon>
        <taxon>Burkholderiales</taxon>
        <taxon>Sphaerotilaceae</taxon>
        <taxon>Roseateles</taxon>
    </lineage>
</organism>
<comment type="caution">
    <text evidence="6">The sequence shown here is derived from an EMBL/GenBank/DDBJ whole genome shotgun (WGS) entry which is preliminary data.</text>
</comment>
<keyword evidence="1" id="KW-0805">Transcription regulation</keyword>
<keyword evidence="7" id="KW-1185">Reference proteome</keyword>
<dbReference type="InterPro" id="IPR009057">
    <property type="entry name" value="Homeodomain-like_sf"/>
</dbReference>
<dbReference type="PROSITE" id="PS01124">
    <property type="entry name" value="HTH_ARAC_FAMILY_2"/>
    <property type="match status" value="1"/>
</dbReference>
<dbReference type="GO" id="GO:0003700">
    <property type="term" value="F:DNA-binding transcription factor activity"/>
    <property type="evidence" value="ECO:0007669"/>
    <property type="project" value="InterPro"/>
</dbReference>
<reference evidence="6 7" key="1">
    <citation type="submission" date="2018-01" db="EMBL/GenBank/DDBJ databases">
        <title>Draft genome sequence of Paucibacter aquatile CR182 isolated from freshwater of the Nakdong River.</title>
        <authorList>
            <person name="Choi A."/>
            <person name="Chung E.J."/>
        </authorList>
    </citation>
    <scope>NUCLEOTIDE SEQUENCE [LARGE SCALE GENOMIC DNA]</scope>
    <source>
        <strain evidence="6 7">CR182</strain>
    </source>
</reference>